<dbReference type="Pfam" id="PF07714">
    <property type="entry name" value="PK_Tyr_Ser-Thr"/>
    <property type="match status" value="1"/>
</dbReference>
<dbReference type="RefSeq" id="YP_009449085.1">
    <property type="nucleotide sequence ID" value="NC_036594.1"/>
</dbReference>
<dbReference type="EMBL" id="LT906555">
    <property type="protein sequence ID" value="SNW62783.1"/>
    <property type="molecule type" value="Genomic_DNA"/>
</dbReference>
<dbReference type="SUPFAM" id="SSF56112">
    <property type="entry name" value="Protein kinase-like (PK-like)"/>
    <property type="match status" value="1"/>
</dbReference>
<dbReference type="KEGG" id="vg:35382715"/>
<reference evidence="9" key="1">
    <citation type="submission" date="2017-08" db="EMBL/GenBank/DDBJ databases">
        <authorList>
            <consortium name="Urmite Genomes"/>
        </authorList>
    </citation>
    <scope>NUCLEOTIDE SEQUENCE [LARGE SCALE GENOMIC DNA]</scope>
    <source>
        <strain evidence="9">IHUMI-LCC2</strain>
    </source>
</reference>
<organism evidence="9">
    <name type="scientific">Orpheovirus IHUMI-LCC2</name>
    <dbReference type="NCBI Taxonomy" id="2023057"/>
    <lineage>
        <taxon>Viruses</taxon>
        <taxon>Varidnaviria</taxon>
        <taxon>Bamfordvirae</taxon>
        <taxon>Nucleocytoviricota</taxon>
        <taxon>Megaviricetes</taxon>
        <taxon>Pimascovirales</taxon>
        <taxon>Ocovirineae</taxon>
        <taxon>Orpheoviridae</taxon>
        <taxon>Alphaorpheovirus</taxon>
        <taxon>Alphaorpheovirus massiliense</taxon>
    </lineage>
</organism>
<evidence type="ECO:0000256" key="2">
    <source>
        <dbReference type="ARBA" id="ARBA00022527"/>
    </source>
</evidence>
<dbReference type="Proteomes" id="UP000236316">
    <property type="component" value="Segment"/>
</dbReference>
<comment type="similarity">
    <text evidence="1">Belongs to the protein kinase superfamily. NEK Ser/Thr protein kinase family. NIMA subfamily.</text>
</comment>
<evidence type="ECO:0000313" key="10">
    <source>
        <dbReference type="Proteomes" id="UP000236316"/>
    </source>
</evidence>
<dbReference type="InterPro" id="IPR008271">
    <property type="entry name" value="Ser/Thr_kinase_AS"/>
</dbReference>
<dbReference type="PROSITE" id="PS00107">
    <property type="entry name" value="PROTEIN_KINASE_ATP"/>
    <property type="match status" value="1"/>
</dbReference>
<keyword evidence="6 7" id="KW-0067">ATP-binding</keyword>
<evidence type="ECO:0000256" key="6">
    <source>
        <dbReference type="ARBA" id="ARBA00022840"/>
    </source>
</evidence>
<feature type="domain" description="Protein kinase" evidence="8">
    <location>
        <begin position="4"/>
        <end position="336"/>
    </location>
</feature>
<protein>
    <submittedName>
        <fullName evidence="9">Serine/Threonine protein kinase</fullName>
    </submittedName>
</protein>
<keyword evidence="10" id="KW-1185">Reference proteome</keyword>
<dbReference type="Gene3D" id="1.10.510.10">
    <property type="entry name" value="Transferase(Phosphotransferase) domain 1"/>
    <property type="match status" value="2"/>
</dbReference>
<evidence type="ECO:0000256" key="4">
    <source>
        <dbReference type="ARBA" id="ARBA00022741"/>
    </source>
</evidence>
<dbReference type="PANTHER" id="PTHR43671">
    <property type="entry name" value="SERINE/THREONINE-PROTEIN KINASE NEK"/>
    <property type="match status" value="1"/>
</dbReference>
<keyword evidence="4 7" id="KW-0547">Nucleotide-binding</keyword>
<evidence type="ECO:0000256" key="3">
    <source>
        <dbReference type="ARBA" id="ARBA00022679"/>
    </source>
</evidence>
<evidence type="ECO:0000313" key="9">
    <source>
        <dbReference type="EMBL" id="SNW62783.1"/>
    </source>
</evidence>
<dbReference type="InterPro" id="IPR001245">
    <property type="entry name" value="Ser-Thr/Tyr_kinase_cat_dom"/>
</dbReference>
<sequence>MENYELLELLGQGSFSKVHKCKYIGKLMNNEDFYAIKIMFAESNNVKWDNVEKEYNILKDLSENDIHNLIPRVYDLFVGNMDDKEVYCIVMEYIEGPTFAQLYDDMRNMLSMERCKSSYNFITDYLGGVENNDDGEIGGDIENKRADGDDYIGNENIGEDDIEKRTDGFNYKFLFMSLIQLLNILSYIHKNNYFHGDIKLENIIYERKKKRVILVDYGLSSRTIKGDKYQTCRHVGTCIYISKAYMEMSLKSLIEKDKLYILHWQDVWALGICFWQLINLKVPYISKTVEYVKMEIKDSSKPEPLPEINQVNKIVNLMLQKSLKDRPTANYLLHLI</sequence>
<keyword evidence="5 9" id="KW-0418">Kinase</keyword>
<dbReference type="PANTHER" id="PTHR43671:SF92">
    <property type="entry name" value="SERINE_THREONINE-PROTEIN KINASE NEK10"/>
    <property type="match status" value="1"/>
</dbReference>
<dbReference type="InterPro" id="IPR050660">
    <property type="entry name" value="NEK_Ser/Thr_kinase"/>
</dbReference>
<dbReference type="PROSITE" id="PS50011">
    <property type="entry name" value="PROTEIN_KINASE_DOM"/>
    <property type="match status" value="1"/>
</dbReference>
<dbReference type="SMART" id="SM00220">
    <property type="entry name" value="S_TKc"/>
    <property type="match status" value="1"/>
</dbReference>
<keyword evidence="2 9" id="KW-0723">Serine/threonine-protein kinase</keyword>
<evidence type="ECO:0000256" key="7">
    <source>
        <dbReference type="PROSITE-ProRule" id="PRU10141"/>
    </source>
</evidence>
<dbReference type="GO" id="GO:0004674">
    <property type="term" value="F:protein serine/threonine kinase activity"/>
    <property type="evidence" value="ECO:0007669"/>
    <property type="project" value="UniProtKB-KW"/>
</dbReference>
<dbReference type="InterPro" id="IPR000719">
    <property type="entry name" value="Prot_kinase_dom"/>
</dbReference>
<evidence type="ECO:0000256" key="5">
    <source>
        <dbReference type="ARBA" id="ARBA00022777"/>
    </source>
</evidence>
<gene>
    <name evidence="9" type="ORF">ORPV_879</name>
</gene>
<dbReference type="GeneID" id="35382715"/>
<evidence type="ECO:0000259" key="8">
    <source>
        <dbReference type="PROSITE" id="PS50011"/>
    </source>
</evidence>
<proteinExistence type="inferred from homology"/>
<accession>A0A2I2L5G9</accession>
<dbReference type="GO" id="GO:0005524">
    <property type="term" value="F:ATP binding"/>
    <property type="evidence" value="ECO:0007669"/>
    <property type="project" value="UniProtKB-UniRule"/>
</dbReference>
<evidence type="ECO:0000256" key="1">
    <source>
        <dbReference type="ARBA" id="ARBA00010886"/>
    </source>
</evidence>
<feature type="binding site" evidence="7">
    <location>
        <position position="37"/>
    </location>
    <ligand>
        <name>ATP</name>
        <dbReference type="ChEBI" id="CHEBI:30616"/>
    </ligand>
</feature>
<name>A0A2I2L5G9_9VIRU</name>
<dbReference type="PROSITE" id="PS00108">
    <property type="entry name" value="PROTEIN_KINASE_ST"/>
    <property type="match status" value="1"/>
</dbReference>
<keyword evidence="3" id="KW-0808">Transferase</keyword>
<dbReference type="InterPro" id="IPR011009">
    <property type="entry name" value="Kinase-like_dom_sf"/>
</dbReference>
<dbReference type="OrthoDB" id="8955at10239"/>
<dbReference type="InterPro" id="IPR017441">
    <property type="entry name" value="Protein_kinase_ATP_BS"/>
</dbReference>